<dbReference type="PANTHER" id="PTHR48021">
    <property type="match status" value="1"/>
</dbReference>
<dbReference type="Gene3D" id="1.20.1250.20">
    <property type="entry name" value="MFS general substrate transporter like domains"/>
    <property type="match status" value="2"/>
</dbReference>
<dbReference type="PANTHER" id="PTHR48021:SF23">
    <property type="entry name" value="SUGAR TRANSPORTER ERD6-LIKE 6"/>
    <property type="match status" value="1"/>
</dbReference>
<evidence type="ECO:0000313" key="5">
    <source>
        <dbReference type="Proteomes" id="UP000824890"/>
    </source>
</evidence>
<gene>
    <name evidence="4" type="ORF">HID58_029656</name>
</gene>
<dbReference type="EMBL" id="JAGKQM010000008">
    <property type="protein sequence ID" value="KAH0915210.1"/>
    <property type="molecule type" value="Genomic_DNA"/>
</dbReference>
<comment type="caution">
    <text evidence="4">The sequence shown here is derived from an EMBL/GenBank/DDBJ whole genome shotgun (WGS) entry which is preliminary data.</text>
</comment>
<keyword evidence="2" id="KW-0762">Sugar transport</keyword>
<dbReference type="SUPFAM" id="SSF103473">
    <property type="entry name" value="MFS general substrate transporter"/>
    <property type="match status" value="1"/>
</dbReference>
<protein>
    <submittedName>
        <fullName evidence="4">Uncharacterized protein</fullName>
    </submittedName>
</protein>
<proteinExistence type="inferred from homology"/>
<reference evidence="4 5" key="1">
    <citation type="submission" date="2021-05" db="EMBL/GenBank/DDBJ databases">
        <title>Genome Assembly of Synthetic Allotetraploid Brassica napus Reveals Homoeologous Exchanges between Subgenomes.</title>
        <authorList>
            <person name="Davis J.T."/>
        </authorList>
    </citation>
    <scope>NUCLEOTIDE SEQUENCE [LARGE SCALE GENOMIC DNA]</scope>
    <source>
        <strain evidence="5">cv. Da-Ae</strain>
        <tissue evidence="4">Seedling</tissue>
    </source>
</reference>
<accession>A0ABQ8CDS9</accession>
<feature type="region of interest" description="Disordered" evidence="3">
    <location>
        <begin position="46"/>
        <end position="69"/>
    </location>
</feature>
<evidence type="ECO:0000256" key="2">
    <source>
        <dbReference type="ARBA" id="ARBA00022597"/>
    </source>
</evidence>
<feature type="non-terminal residue" evidence="4">
    <location>
        <position position="274"/>
    </location>
</feature>
<feature type="non-terminal residue" evidence="4">
    <location>
        <position position="1"/>
    </location>
</feature>
<keyword evidence="2" id="KW-0813">Transport</keyword>
<evidence type="ECO:0000256" key="3">
    <source>
        <dbReference type="SAM" id="MobiDB-lite"/>
    </source>
</evidence>
<organism evidence="4 5">
    <name type="scientific">Brassica napus</name>
    <name type="common">Rape</name>
    <dbReference type="NCBI Taxonomy" id="3708"/>
    <lineage>
        <taxon>Eukaryota</taxon>
        <taxon>Viridiplantae</taxon>
        <taxon>Streptophyta</taxon>
        <taxon>Embryophyta</taxon>
        <taxon>Tracheophyta</taxon>
        <taxon>Spermatophyta</taxon>
        <taxon>Magnoliopsida</taxon>
        <taxon>eudicotyledons</taxon>
        <taxon>Gunneridae</taxon>
        <taxon>Pentapetalae</taxon>
        <taxon>rosids</taxon>
        <taxon>malvids</taxon>
        <taxon>Brassicales</taxon>
        <taxon>Brassicaceae</taxon>
        <taxon>Brassiceae</taxon>
        <taxon>Brassica</taxon>
    </lineage>
</organism>
<dbReference type="InterPro" id="IPR050549">
    <property type="entry name" value="MFS_Trehalose_Transporter"/>
</dbReference>
<dbReference type="InterPro" id="IPR036259">
    <property type="entry name" value="MFS_trans_sf"/>
</dbReference>
<keyword evidence="5" id="KW-1185">Reference proteome</keyword>
<comment type="similarity">
    <text evidence="1">Belongs to the major facilitator superfamily. Sugar transporter (TC 2.A.1.1) family.</text>
</comment>
<feature type="compositionally biased region" description="Basic residues" evidence="3">
    <location>
        <begin position="51"/>
        <end position="61"/>
    </location>
</feature>
<sequence length="274" mass="30404">DRDIYQFGKALLEAWLRERSDSLSSSEGGCSQCQSLANEFAAMNLKGNNKNTRKPSSRKKSSQSNVDESRQLECNLKHGHKIGSFIALAENYNKVDLVMSQLLKVSVVAIEEELSGNIGREIIKAIKERSKMRLKYFWTHGPRETTPVVVVKSRALETLFCLYLFVQSGYSSPTQAAITKDLGLTVSEYYVFGSLSNVGAMVGAIASGQIAEYIGRKGRSVASSTTRSSTVRFVDLKRRRYYFRLRVGIGLHVLQQLGGINGALFYSSTIFESA</sequence>
<evidence type="ECO:0000256" key="1">
    <source>
        <dbReference type="ARBA" id="ARBA00010992"/>
    </source>
</evidence>
<name>A0ABQ8CDS9_BRANA</name>
<dbReference type="Proteomes" id="UP000824890">
    <property type="component" value="Unassembled WGS sequence"/>
</dbReference>
<evidence type="ECO:0000313" key="4">
    <source>
        <dbReference type="EMBL" id="KAH0915210.1"/>
    </source>
</evidence>